<feature type="transmembrane region" description="Helical" evidence="11">
    <location>
        <begin position="319"/>
        <end position="347"/>
    </location>
</feature>
<dbReference type="PROSITE" id="PS50262">
    <property type="entry name" value="G_PROTEIN_RECEP_F1_2"/>
    <property type="match status" value="1"/>
</dbReference>
<gene>
    <name evidence="14" type="primary">LOC106815430</name>
</gene>
<evidence type="ECO:0000256" key="10">
    <source>
        <dbReference type="SAM" id="MobiDB-lite"/>
    </source>
</evidence>
<evidence type="ECO:0000256" key="1">
    <source>
        <dbReference type="ARBA" id="ARBA00004651"/>
    </source>
</evidence>
<keyword evidence="2" id="KW-1003">Cell membrane</keyword>
<dbReference type="InterPro" id="IPR051880">
    <property type="entry name" value="GPC_Orphan_Receptors"/>
</dbReference>
<evidence type="ECO:0000313" key="14">
    <source>
        <dbReference type="RefSeq" id="XP_014675375.1"/>
    </source>
</evidence>
<dbReference type="InterPro" id="IPR017452">
    <property type="entry name" value="GPCR_Rhodpsn_7TM"/>
</dbReference>
<dbReference type="Proteomes" id="UP000695022">
    <property type="component" value="Unplaced"/>
</dbReference>
<feature type="transmembrane region" description="Helical" evidence="11">
    <location>
        <begin position="242"/>
        <end position="267"/>
    </location>
</feature>
<evidence type="ECO:0000256" key="4">
    <source>
        <dbReference type="ARBA" id="ARBA00022989"/>
    </source>
</evidence>
<dbReference type="SMART" id="SM01381">
    <property type="entry name" value="7TM_GPCR_Srsx"/>
    <property type="match status" value="1"/>
</dbReference>
<feature type="region of interest" description="Disordered" evidence="10">
    <location>
        <begin position="120"/>
        <end position="146"/>
    </location>
</feature>
<organism evidence="13 14">
    <name type="scientific">Priapulus caudatus</name>
    <name type="common">Priapulid worm</name>
    <dbReference type="NCBI Taxonomy" id="37621"/>
    <lineage>
        <taxon>Eukaryota</taxon>
        <taxon>Metazoa</taxon>
        <taxon>Ecdysozoa</taxon>
        <taxon>Scalidophora</taxon>
        <taxon>Priapulida</taxon>
        <taxon>Priapulimorpha</taxon>
        <taxon>Priapulimorphida</taxon>
        <taxon>Priapulidae</taxon>
        <taxon>Priapulus</taxon>
    </lineage>
</organism>
<keyword evidence="13" id="KW-1185">Reference proteome</keyword>
<comment type="subcellular location">
    <subcellularLocation>
        <location evidence="1">Cell membrane</location>
        <topology evidence="1">Multi-pass membrane protein</topology>
    </subcellularLocation>
</comment>
<dbReference type="PANTHER" id="PTHR24245:SF0">
    <property type="entry name" value="G-PROTEIN COUPLED RECEPTORS FAMILY 1 PROFILE DOMAIN-CONTAINING PROTEIN"/>
    <property type="match status" value="1"/>
</dbReference>
<feature type="transmembrane region" description="Helical" evidence="11">
    <location>
        <begin position="206"/>
        <end position="230"/>
    </location>
</feature>
<evidence type="ECO:0000256" key="7">
    <source>
        <dbReference type="ARBA" id="ARBA00023170"/>
    </source>
</evidence>
<dbReference type="PRINTS" id="PR00237">
    <property type="entry name" value="GPCRRHODOPSN"/>
</dbReference>
<evidence type="ECO:0000313" key="13">
    <source>
        <dbReference type="Proteomes" id="UP000695022"/>
    </source>
</evidence>
<feature type="transmembrane region" description="Helical" evidence="11">
    <location>
        <begin position="367"/>
        <end position="391"/>
    </location>
</feature>
<protein>
    <submittedName>
        <fullName evidence="14">Probable G-protein coupled receptor 45</fullName>
    </submittedName>
</protein>
<keyword evidence="7 9" id="KW-0675">Receptor</keyword>
<feature type="domain" description="G-protein coupled receptors family 1 profile" evidence="12">
    <location>
        <begin position="222"/>
        <end position="482"/>
    </location>
</feature>
<sequence length="535" mass="55928">MNRPNSRPNPVDDTGIWHIASKLHLYPLINETITEALPTDGQEQDLASGAGSSPDDRAAGGGVGMLLSTLARVVSNEGNAERQSTDPESFNRSVARGGGGGGLDTLVRFTHVLSASTRILPGGFSGTENDDDATTGEPRGVGSSRPGGGSFLYLPLGGALNTALENASAATNFSTAPEWNVTAMNLTYGDDGGVDAGADLSRASKVVLTIVAALMVISGTLGNTVVVAIVCRRPAMRSAINLLLASMALSHILLSAVCLPLASVAVATGAWRLGATACAAHAALRTTLAAVAVAILVAISIDRYLIIVRRKEVLTPRRAMAIIACAWLLAALLAILPAIGAAGGSAGAGGSSECLPAGGGWPPGVGFYLYLYASLTFLLPFVTMLFCYACIVRTVRRRFTRVHAAPAPRGVVVAASSARQQRPLDMSFKRRAFTTILVLFLLFSVCWLPYTVCCLAHVTAATARVVAVMLSYGNAAAAPLVYACRIHKFQETCRELLPRRWRRHPRGAPPPAAEGRRVNPATAYEINGGCKQSAV</sequence>
<evidence type="ECO:0000256" key="3">
    <source>
        <dbReference type="ARBA" id="ARBA00022692"/>
    </source>
</evidence>
<keyword evidence="6 11" id="KW-0472">Membrane</keyword>
<dbReference type="SUPFAM" id="SSF81321">
    <property type="entry name" value="Family A G protein-coupled receptor-like"/>
    <property type="match status" value="1"/>
</dbReference>
<evidence type="ECO:0000256" key="6">
    <source>
        <dbReference type="ARBA" id="ARBA00023136"/>
    </source>
</evidence>
<dbReference type="InterPro" id="IPR000276">
    <property type="entry name" value="GPCR_Rhodpsn"/>
</dbReference>
<accession>A0ABM1ET54</accession>
<feature type="transmembrane region" description="Helical" evidence="11">
    <location>
        <begin position="432"/>
        <end position="450"/>
    </location>
</feature>
<evidence type="ECO:0000256" key="8">
    <source>
        <dbReference type="ARBA" id="ARBA00023224"/>
    </source>
</evidence>
<dbReference type="GeneID" id="106815430"/>
<feature type="region of interest" description="Disordered" evidence="10">
    <location>
        <begin position="42"/>
        <end position="61"/>
    </location>
</feature>
<keyword evidence="5 9" id="KW-0297">G-protein coupled receptor</keyword>
<feature type="region of interest" description="Disordered" evidence="10">
    <location>
        <begin position="76"/>
        <end position="97"/>
    </location>
</feature>
<evidence type="ECO:0000256" key="9">
    <source>
        <dbReference type="RuleBase" id="RU000688"/>
    </source>
</evidence>
<proteinExistence type="inferred from homology"/>
<evidence type="ECO:0000256" key="2">
    <source>
        <dbReference type="ARBA" id="ARBA00022475"/>
    </source>
</evidence>
<dbReference type="PANTHER" id="PTHR24245">
    <property type="entry name" value="G-PROTEIN COUPLED RECEPTOR"/>
    <property type="match status" value="1"/>
</dbReference>
<reference evidence="14" key="1">
    <citation type="submission" date="2025-08" db="UniProtKB">
        <authorList>
            <consortium name="RefSeq"/>
        </authorList>
    </citation>
    <scope>IDENTIFICATION</scope>
</reference>
<dbReference type="Pfam" id="PF00001">
    <property type="entry name" value="7tm_1"/>
    <property type="match status" value="1"/>
</dbReference>
<evidence type="ECO:0000256" key="11">
    <source>
        <dbReference type="SAM" id="Phobius"/>
    </source>
</evidence>
<comment type="similarity">
    <text evidence="9">Belongs to the G-protein coupled receptor 1 family.</text>
</comment>
<dbReference type="Gene3D" id="1.20.1070.10">
    <property type="entry name" value="Rhodopsin 7-helix transmembrane proteins"/>
    <property type="match status" value="1"/>
</dbReference>
<keyword evidence="3 9" id="KW-0812">Transmembrane</keyword>
<keyword evidence="8 9" id="KW-0807">Transducer</keyword>
<dbReference type="RefSeq" id="XP_014675375.1">
    <property type="nucleotide sequence ID" value="XM_014819889.1"/>
</dbReference>
<name>A0ABM1ET54_PRICU</name>
<evidence type="ECO:0000259" key="12">
    <source>
        <dbReference type="PROSITE" id="PS50262"/>
    </source>
</evidence>
<keyword evidence="4 11" id="KW-1133">Transmembrane helix</keyword>
<dbReference type="PROSITE" id="PS00237">
    <property type="entry name" value="G_PROTEIN_RECEP_F1_1"/>
    <property type="match status" value="1"/>
</dbReference>
<evidence type="ECO:0000256" key="5">
    <source>
        <dbReference type="ARBA" id="ARBA00023040"/>
    </source>
</evidence>
<feature type="transmembrane region" description="Helical" evidence="11">
    <location>
        <begin position="287"/>
        <end position="307"/>
    </location>
</feature>